<dbReference type="UniPathway" id="UPA00219"/>
<dbReference type="AlphaFoldDB" id="A0A2M7ARD3"/>
<dbReference type="GO" id="GO:0005524">
    <property type="term" value="F:ATP binding"/>
    <property type="evidence" value="ECO:0007669"/>
    <property type="project" value="InterPro"/>
</dbReference>
<dbReference type="GO" id="GO:0009252">
    <property type="term" value="P:peptidoglycan biosynthetic process"/>
    <property type="evidence" value="ECO:0007669"/>
    <property type="project" value="UniProtKB-UniPathway"/>
</dbReference>
<sequence length="408" mass="46402">MFQKLKNYLWHLPRTVFWQSFYCFPQKSLTLIGVTGTDGKTSTCNLIYQILTEAHLKTKSITTLNSPGLHTTSNFSSKTFFQLLRQYQKEGITHVICEVTSHALDQFRYFGCHFEVGVITNISHEHLDYHHSMTNYVLAKSRLFSQSKYKILNADDSYFSELKKLLKGNLSTYSIKNPSDFQAKNITITPDSLSFVLNKQLYTSDSPYKYQIYNLLAAISLTQKLKINPDTIIASVRHFPETKGRRETVKNNLRLNCIVDFAHTPNALYETLTSLKNIYSHGKLICLFGATGGRDKSKRPIMGKIVSENCDIAIVTADDTRTESVEDINQQIISGFSPLKLKQKKFFYHNIFNRQDAFSLAVKIANPGDTIVACGKGHETSILHGKTEYPWSETEAFNSAFRAHSQNV</sequence>
<gene>
    <name evidence="5" type="ORF">COS78_03755</name>
</gene>
<comment type="similarity">
    <text evidence="1">Belongs to the MurCDEF family. MurE subfamily.</text>
</comment>
<keyword evidence="2" id="KW-0132">Cell division</keyword>
<dbReference type="Gene3D" id="3.40.1190.10">
    <property type="entry name" value="Mur-like, catalytic domain"/>
    <property type="match status" value="1"/>
</dbReference>
<dbReference type="SUPFAM" id="SSF53623">
    <property type="entry name" value="MurD-like peptide ligases, catalytic domain"/>
    <property type="match status" value="1"/>
</dbReference>
<comment type="subcellular location">
    <subcellularLocation>
        <location evidence="2">Cytoplasm</location>
    </subcellularLocation>
</comment>
<feature type="domain" description="Mur ligase C-terminal" evidence="3">
    <location>
        <begin position="244"/>
        <end position="377"/>
    </location>
</feature>
<dbReference type="GO" id="GO:0051301">
    <property type="term" value="P:cell division"/>
    <property type="evidence" value="ECO:0007669"/>
    <property type="project" value="UniProtKB-KW"/>
</dbReference>
<dbReference type="GO" id="GO:0008360">
    <property type="term" value="P:regulation of cell shape"/>
    <property type="evidence" value="ECO:0007669"/>
    <property type="project" value="UniProtKB-KW"/>
</dbReference>
<dbReference type="PANTHER" id="PTHR23135">
    <property type="entry name" value="MUR LIGASE FAMILY MEMBER"/>
    <property type="match status" value="1"/>
</dbReference>
<evidence type="ECO:0000256" key="2">
    <source>
        <dbReference type="RuleBase" id="RU004135"/>
    </source>
</evidence>
<dbReference type="InterPro" id="IPR013221">
    <property type="entry name" value="Mur_ligase_cen"/>
</dbReference>
<evidence type="ECO:0000256" key="1">
    <source>
        <dbReference type="ARBA" id="ARBA00005898"/>
    </source>
</evidence>
<dbReference type="InterPro" id="IPR036565">
    <property type="entry name" value="Mur-like_cat_sf"/>
</dbReference>
<dbReference type="Pfam" id="PF08245">
    <property type="entry name" value="Mur_ligase_M"/>
    <property type="match status" value="1"/>
</dbReference>
<dbReference type="Gene3D" id="3.90.190.20">
    <property type="entry name" value="Mur ligase, C-terminal domain"/>
    <property type="match status" value="1"/>
</dbReference>
<name>A0A2M7ARD3_9BACT</name>
<dbReference type="GO" id="GO:0071555">
    <property type="term" value="P:cell wall organization"/>
    <property type="evidence" value="ECO:0007669"/>
    <property type="project" value="UniProtKB-KW"/>
</dbReference>
<keyword evidence="2" id="KW-0961">Cell wall biogenesis/degradation</keyword>
<comment type="pathway">
    <text evidence="2">Cell wall biogenesis; peptidoglycan biosynthesis.</text>
</comment>
<reference evidence="6" key="1">
    <citation type="submission" date="2017-09" db="EMBL/GenBank/DDBJ databases">
        <title>Depth-based differentiation of microbial function through sediment-hosted aquifers and enrichment of novel symbionts in the deep terrestrial subsurface.</title>
        <authorList>
            <person name="Probst A.J."/>
            <person name="Ladd B."/>
            <person name="Jarett J.K."/>
            <person name="Geller-Mcgrath D.E."/>
            <person name="Sieber C.M.K."/>
            <person name="Emerson J.B."/>
            <person name="Anantharaman K."/>
            <person name="Thomas B.C."/>
            <person name="Malmstrom R."/>
            <person name="Stieglmeier M."/>
            <person name="Klingl A."/>
            <person name="Woyke T."/>
            <person name="Ryan C.M."/>
            <person name="Banfield J.F."/>
        </authorList>
    </citation>
    <scope>NUCLEOTIDE SEQUENCE [LARGE SCALE GENOMIC DNA]</scope>
</reference>
<proteinExistence type="inferred from homology"/>
<evidence type="ECO:0000259" key="3">
    <source>
        <dbReference type="Pfam" id="PF02875"/>
    </source>
</evidence>
<dbReference type="SUPFAM" id="SSF53244">
    <property type="entry name" value="MurD-like peptide ligases, peptide-binding domain"/>
    <property type="match status" value="1"/>
</dbReference>
<accession>A0A2M7ARD3</accession>
<organism evidence="5 6">
    <name type="scientific">Candidatus Shapirobacteria bacterium CG06_land_8_20_14_3_00_40_12</name>
    <dbReference type="NCBI Taxonomy" id="1974881"/>
    <lineage>
        <taxon>Bacteria</taxon>
        <taxon>Candidatus Shapironibacteriota</taxon>
    </lineage>
</organism>
<feature type="domain" description="Mur ligase central" evidence="4">
    <location>
        <begin position="34"/>
        <end position="220"/>
    </location>
</feature>
<keyword evidence="2" id="KW-0573">Peptidoglycan synthesis</keyword>
<dbReference type="PANTHER" id="PTHR23135:SF4">
    <property type="entry name" value="UDP-N-ACETYLMURAMOYL-L-ALANYL-D-GLUTAMATE--2,6-DIAMINOPIMELATE LIGASE MURE HOMOLOG, CHLOROPLASTIC"/>
    <property type="match status" value="1"/>
</dbReference>
<dbReference type="EMBL" id="PEWA01000052">
    <property type="protein sequence ID" value="PIU73160.1"/>
    <property type="molecule type" value="Genomic_DNA"/>
</dbReference>
<evidence type="ECO:0000313" key="5">
    <source>
        <dbReference type="EMBL" id="PIU73160.1"/>
    </source>
</evidence>
<dbReference type="Pfam" id="PF02875">
    <property type="entry name" value="Mur_ligase_C"/>
    <property type="match status" value="1"/>
</dbReference>
<dbReference type="InterPro" id="IPR004101">
    <property type="entry name" value="Mur_ligase_C"/>
</dbReference>
<keyword evidence="2" id="KW-0133">Cell shape</keyword>
<evidence type="ECO:0008006" key="7">
    <source>
        <dbReference type="Google" id="ProtNLM"/>
    </source>
</evidence>
<dbReference type="InterPro" id="IPR005761">
    <property type="entry name" value="UDP-N-AcMur-Glu-dNH2Pim_ligase"/>
</dbReference>
<dbReference type="InterPro" id="IPR036615">
    <property type="entry name" value="Mur_ligase_C_dom_sf"/>
</dbReference>
<dbReference type="GO" id="GO:0016881">
    <property type="term" value="F:acid-amino acid ligase activity"/>
    <property type="evidence" value="ECO:0007669"/>
    <property type="project" value="InterPro"/>
</dbReference>
<keyword evidence="2" id="KW-0131">Cell cycle</keyword>
<dbReference type="Proteomes" id="UP000231407">
    <property type="component" value="Unassembled WGS sequence"/>
</dbReference>
<dbReference type="GO" id="GO:0005737">
    <property type="term" value="C:cytoplasm"/>
    <property type="evidence" value="ECO:0007669"/>
    <property type="project" value="UniProtKB-SubCell"/>
</dbReference>
<protein>
    <recommendedName>
        <fullName evidence="7">UDP-N-acetylmuramoyl-L-alanyl-D-glutamate--2, 6-diaminopimelate ligase</fullName>
    </recommendedName>
</protein>
<evidence type="ECO:0000313" key="6">
    <source>
        <dbReference type="Proteomes" id="UP000231407"/>
    </source>
</evidence>
<dbReference type="NCBIfam" id="TIGR01085">
    <property type="entry name" value="murE"/>
    <property type="match status" value="1"/>
</dbReference>
<comment type="caution">
    <text evidence="5">The sequence shown here is derived from an EMBL/GenBank/DDBJ whole genome shotgun (WGS) entry which is preliminary data.</text>
</comment>
<evidence type="ECO:0000259" key="4">
    <source>
        <dbReference type="Pfam" id="PF08245"/>
    </source>
</evidence>